<dbReference type="InterPro" id="IPR040621">
    <property type="entry name" value="AvrLm4-7"/>
</dbReference>
<proteinExistence type="predicted"/>
<comment type="caution">
    <text evidence="3">The sequence shown here is derived from an EMBL/GenBank/DDBJ whole genome shotgun (WGS) entry which is preliminary data.</text>
</comment>
<evidence type="ECO:0000256" key="1">
    <source>
        <dbReference type="SAM" id="SignalP"/>
    </source>
</evidence>
<reference evidence="3 4" key="1">
    <citation type="submission" date="2015-05" db="EMBL/GenBank/DDBJ databases">
        <title>Distinctive expansion of gene families associated with plant cell wall degradation and secondary metabolism in the genomes of grapevine trunk pathogens.</title>
        <authorList>
            <person name="Lawrence D.P."/>
            <person name="Travadon R."/>
            <person name="Rolshausen P.E."/>
            <person name="Baumgartner K."/>
        </authorList>
    </citation>
    <scope>NUCLEOTIDE SEQUENCE [LARGE SCALE GENOMIC DNA]</scope>
    <source>
        <strain evidence="3">DA912</strain>
    </source>
</reference>
<name>A0A0G2FUN8_9PEZI</name>
<sequence>MQFLTTALSLISLSSAALGCTRYTVKFRSAAPTCVDDQAAFNTHCTEIKDTIADFSDDNEDLYGSDFTSQFTGCDSCSVADPRCHCSVTAWRFHEWQSTENEYDTGVWEITQDWTPIDSKTVDC</sequence>
<evidence type="ECO:0000313" key="4">
    <source>
        <dbReference type="Proteomes" id="UP000034680"/>
    </source>
</evidence>
<dbReference type="EMBL" id="LCUC01000066">
    <property type="protein sequence ID" value="KKY37867.1"/>
    <property type="molecule type" value="Genomic_DNA"/>
</dbReference>
<feature type="signal peptide" evidence="1">
    <location>
        <begin position="1"/>
        <end position="16"/>
    </location>
</feature>
<protein>
    <submittedName>
        <fullName evidence="3">Putative pathosis related protein</fullName>
    </submittedName>
</protein>
<dbReference type="OrthoDB" id="5195705at2759"/>
<evidence type="ECO:0000313" key="3">
    <source>
        <dbReference type="EMBL" id="KKY37867.1"/>
    </source>
</evidence>
<organism evidence="3 4">
    <name type="scientific">Diaporthe ampelina</name>
    <dbReference type="NCBI Taxonomy" id="1214573"/>
    <lineage>
        <taxon>Eukaryota</taxon>
        <taxon>Fungi</taxon>
        <taxon>Dikarya</taxon>
        <taxon>Ascomycota</taxon>
        <taxon>Pezizomycotina</taxon>
        <taxon>Sordariomycetes</taxon>
        <taxon>Sordariomycetidae</taxon>
        <taxon>Diaporthales</taxon>
        <taxon>Diaporthaceae</taxon>
        <taxon>Diaporthe</taxon>
    </lineage>
</organism>
<feature type="chain" id="PRO_5002544255" evidence="1">
    <location>
        <begin position="17"/>
        <end position="124"/>
    </location>
</feature>
<keyword evidence="4" id="KW-1185">Reference proteome</keyword>
<dbReference type="Gene3D" id="3.30.70.2910">
    <property type="match status" value="1"/>
</dbReference>
<reference evidence="3 4" key="2">
    <citation type="submission" date="2015-05" db="EMBL/GenBank/DDBJ databases">
        <authorList>
            <person name="Morales-Cruz A."/>
            <person name="Amrine K.C."/>
            <person name="Cantu D."/>
        </authorList>
    </citation>
    <scope>NUCLEOTIDE SEQUENCE [LARGE SCALE GENOMIC DNA]</scope>
    <source>
        <strain evidence="3">DA912</strain>
    </source>
</reference>
<dbReference type="Pfam" id="PF18661">
    <property type="entry name" value="AvrLm4-7"/>
    <property type="match status" value="1"/>
</dbReference>
<dbReference type="AlphaFoldDB" id="A0A0G2FUN8"/>
<gene>
    <name evidence="3" type="ORF">UCDDA912_g02084</name>
</gene>
<accession>A0A0G2FUN8</accession>
<dbReference type="Proteomes" id="UP000034680">
    <property type="component" value="Unassembled WGS sequence"/>
</dbReference>
<keyword evidence="1" id="KW-0732">Signal</keyword>
<feature type="domain" description="Avirulence Effector AvrLm4-7" evidence="2">
    <location>
        <begin position="20"/>
        <end position="103"/>
    </location>
</feature>
<evidence type="ECO:0000259" key="2">
    <source>
        <dbReference type="Pfam" id="PF18661"/>
    </source>
</evidence>